<dbReference type="GO" id="GO:0005524">
    <property type="term" value="F:ATP binding"/>
    <property type="evidence" value="ECO:0007669"/>
    <property type="project" value="UniProtKB-KW"/>
</dbReference>
<keyword evidence="1" id="KW-0723">Serine/threonine-protein kinase</keyword>
<dbReference type="Gene3D" id="3.30.200.20">
    <property type="entry name" value="Phosphorylase Kinase, domain 1"/>
    <property type="match status" value="1"/>
</dbReference>
<dbReference type="Pfam" id="PF00069">
    <property type="entry name" value="Pkinase"/>
    <property type="match status" value="1"/>
</dbReference>
<dbReference type="EMBL" id="CZPT02001214">
    <property type="protein sequence ID" value="SCU69442.1"/>
    <property type="molecule type" value="Genomic_DNA"/>
</dbReference>
<keyword evidence="8" id="KW-1185">Reference proteome</keyword>
<evidence type="ECO:0000256" key="3">
    <source>
        <dbReference type="ARBA" id="ARBA00022741"/>
    </source>
</evidence>
<dbReference type="Gene3D" id="1.10.510.10">
    <property type="entry name" value="Transferase(Phosphotransferase) domain 1"/>
    <property type="match status" value="1"/>
</dbReference>
<name>A0A1G4IB36_TRYEQ</name>
<dbReference type="RefSeq" id="XP_067080418.1">
    <property type="nucleotide sequence ID" value="XM_067224317.1"/>
</dbReference>
<protein>
    <submittedName>
        <fullName evidence="7">Protein kinase, putative</fullName>
    </submittedName>
</protein>
<keyword evidence="3" id="KW-0547">Nucleotide-binding</keyword>
<comment type="caution">
    <text evidence="7">The sequence shown here is derived from an EMBL/GenBank/DDBJ whole genome shotgun (WGS) entry which is preliminary data.</text>
</comment>
<dbReference type="InterPro" id="IPR050117">
    <property type="entry name" value="MAPK"/>
</dbReference>
<keyword evidence="2" id="KW-0808">Transferase</keyword>
<dbReference type="Proteomes" id="UP000195570">
    <property type="component" value="Unassembled WGS sequence"/>
</dbReference>
<evidence type="ECO:0000313" key="7">
    <source>
        <dbReference type="EMBL" id="SCU69442.1"/>
    </source>
</evidence>
<gene>
    <name evidence="7" type="ORF">TEOVI_000100800</name>
</gene>
<feature type="domain" description="Protein kinase" evidence="6">
    <location>
        <begin position="4"/>
        <end position="288"/>
    </location>
</feature>
<keyword evidence="5" id="KW-0067">ATP-binding</keyword>
<dbReference type="PROSITE" id="PS50011">
    <property type="entry name" value="PROTEIN_KINASE_DOM"/>
    <property type="match status" value="1"/>
</dbReference>
<dbReference type="FunFam" id="1.10.510.10:FF:000624">
    <property type="entry name" value="Mitogen-activated protein kinase"/>
    <property type="match status" value="1"/>
</dbReference>
<evidence type="ECO:0000256" key="2">
    <source>
        <dbReference type="ARBA" id="ARBA00022679"/>
    </source>
</evidence>
<evidence type="ECO:0000256" key="1">
    <source>
        <dbReference type="ARBA" id="ARBA00022527"/>
    </source>
</evidence>
<dbReference type="SUPFAM" id="SSF56112">
    <property type="entry name" value="Protein kinase-like (PK-like)"/>
    <property type="match status" value="1"/>
</dbReference>
<dbReference type="VEuPathDB" id="TriTrypDB:TEOVI_000100800"/>
<dbReference type="SMART" id="SM00220">
    <property type="entry name" value="S_TKc"/>
    <property type="match status" value="1"/>
</dbReference>
<keyword evidence="4 7" id="KW-0418">Kinase</keyword>
<evidence type="ECO:0000259" key="6">
    <source>
        <dbReference type="PROSITE" id="PS50011"/>
    </source>
</evidence>
<dbReference type="GeneID" id="92374948"/>
<dbReference type="PANTHER" id="PTHR24055">
    <property type="entry name" value="MITOGEN-ACTIVATED PROTEIN KINASE"/>
    <property type="match status" value="1"/>
</dbReference>
<proteinExistence type="predicted"/>
<dbReference type="PROSITE" id="PS00108">
    <property type="entry name" value="PROTEIN_KINASE_ST"/>
    <property type="match status" value="1"/>
</dbReference>
<dbReference type="InterPro" id="IPR008271">
    <property type="entry name" value="Ser/Thr_kinase_AS"/>
</dbReference>
<accession>A0A1G4IB36</accession>
<evidence type="ECO:0000313" key="8">
    <source>
        <dbReference type="Proteomes" id="UP000195570"/>
    </source>
</evidence>
<organism evidence="7 8">
    <name type="scientific">Trypanosoma equiperdum</name>
    <dbReference type="NCBI Taxonomy" id="5694"/>
    <lineage>
        <taxon>Eukaryota</taxon>
        <taxon>Discoba</taxon>
        <taxon>Euglenozoa</taxon>
        <taxon>Kinetoplastea</taxon>
        <taxon>Metakinetoplastina</taxon>
        <taxon>Trypanosomatida</taxon>
        <taxon>Trypanosomatidae</taxon>
        <taxon>Trypanosoma</taxon>
    </lineage>
</organism>
<evidence type="ECO:0000256" key="4">
    <source>
        <dbReference type="ARBA" id="ARBA00022777"/>
    </source>
</evidence>
<dbReference type="GO" id="GO:0004674">
    <property type="term" value="F:protein serine/threonine kinase activity"/>
    <property type="evidence" value="ECO:0007669"/>
    <property type="project" value="UniProtKB-KW"/>
</dbReference>
<dbReference type="CDD" id="cd07831">
    <property type="entry name" value="STKc_MOK"/>
    <property type="match status" value="1"/>
</dbReference>
<dbReference type="InterPro" id="IPR000719">
    <property type="entry name" value="Prot_kinase_dom"/>
</dbReference>
<evidence type="ECO:0000256" key="5">
    <source>
        <dbReference type="ARBA" id="ARBA00022840"/>
    </source>
</evidence>
<reference evidence="7" key="1">
    <citation type="submission" date="2016-09" db="EMBL/GenBank/DDBJ databases">
        <authorList>
            <person name="Hebert L."/>
            <person name="Moumen B."/>
        </authorList>
    </citation>
    <scope>NUCLEOTIDE SEQUENCE [LARGE SCALE GENOMIC DNA]</scope>
    <source>
        <strain evidence="7">OVI</strain>
    </source>
</reference>
<dbReference type="InterPro" id="IPR011009">
    <property type="entry name" value="Kinase-like_dom_sf"/>
</dbReference>
<dbReference type="FunFam" id="3.30.200.20:FF:000271">
    <property type="entry name" value="MAPK/MAK/MRK overlapping kinase"/>
    <property type="match status" value="1"/>
</dbReference>
<sequence>MQKYAILGKKGEGTFSEVLKAQDVETKAYVAIKCMRKPFQSKEQVNRLREIQAVRRLQPHPNIVPLIEVMFDKTTGRLALVFELMDMNLYEFIRGRRHQLDEHCVMTLMYQLFKALDHAHRKGIFHRDIKPENILLREDGTLKLADFGSCRGLHVSQPLTEYVSTRWYRAPECLLTSGYYTHKMDLWAAGCVFFEIIALTPLFPGTTEMDQIHKIHDVLGTPPVDVLNTLKKFGAPINFQFSEKKGTGVARLLPEGTSKEAIDLIGRLLQYDEKERVTAKEALRHPYFKPLRGKERQERHRAMEYSTEKAKTLEVDSVLPCLTRVVVSKRGPMTTENRPHVRLEDLSNANGRISAQSVLPKLQG</sequence>
<dbReference type="AlphaFoldDB" id="A0A1G4IB36"/>